<dbReference type="PANTHER" id="PTHR33935">
    <property type="entry name" value="OS10G0148100 PROTEIN"/>
    <property type="match status" value="1"/>
</dbReference>
<dbReference type="AlphaFoldDB" id="A0ABC8R6U4"/>
<evidence type="ECO:0000313" key="2">
    <source>
        <dbReference type="EMBL" id="CAK9138328.1"/>
    </source>
</evidence>
<accession>A0ABC8R6U4</accession>
<dbReference type="Proteomes" id="UP001642360">
    <property type="component" value="Unassembled WGS sequence"/>
</dbReference>
<comment type="caution">
    <text evidence="2">The sequence shown here is derived from an EMBL/GenBank/DDBJ whole genome shotgun (WGS) entry which is preliminary data.</text>
</comment>
<feature type="chain" id="PRO_5044783550" evidence="1">
    <location>
        <begin position="23"/>
        <end position="98"/>
    </location>
</feature>
<sequence length="98" mass="10812">MGPTASMMFWLWLLVTISCKSANGGLETRVAGDVDKNGKFNVSLIRVILQDGELKDECFAQLHSASGALSCPRFPKGLEVNHQVQRQRKTNTRAHSIV</sequence>
<dbReference type="PANTHER" id="PTHR33935:SF22">
    <property type="entry name" value="OS10G0149400 PROTEIN"/>
    <property type="match status" value="1"/>
</dbReference>
<name>A0ABC8R6U4_9AQUA</name>
<evidence type="ECO:0000313" key="3">
    <source>
        <dbReference type="Proteomes" id="UP001642360"/>
    </source>
</evidence>
<feature type="signal peptide" evidence="1">
    <location>
        <begin position="1"/>
        <end position="22"/>
    </location>
</feature>
<protein>
    <submittedName>
        <fullName evidence="2">Uncharacterized protein</fullName>
    </submittedName>
</protein>
<dbReference type="Pfam" id="PF01190">
    <property type="entry name" value="Pollen_Ole_e_1"/>
    <property type="match status" value="1"/>
</dbReference>
<proteinExistence type="predicted"/>
<gene>
    <name evidence="2" type="ORF">ILEXP_LOCUS5427</name>
</gene>
<keyword evidence="1" id="KW-0732">Signal</keyword>
<organism evidence="2 3">
    <name type="scientific">Ilex paraguariensis</name>
    <name type="common">yerba mate</name>
    <dbReference type="NCBI Taxonomy" id="185542"/>
    <lineage>
        <taxon>Eukaryota</taxon>
        <taxon>Viridiplantae</taxon>
        <taxon>Streptophyta</taxon>
        <taxon>Embryophyta</taxon>
        <taxon>Tracheophyta</taxon>
        <taxon>Spermatophyta</taxon>
        <taxon>Magnoliopsida</taxon>
        <taxon>eudicotyledons</taxon>
        <taxon>Gunneridae</taxon>
        <taxon>Pentapetalae</taxon>
        <taxon>asterids</taxon>
        <taxon>campanulids</taxon>
        <taxon>Aquifoliales</taxon>
        <taxon>Aquifoliaceae</taxon>
        <taxon>Ilex</taxon>
    </lineage>
</organism>
<dbReference type="EMBL" id="CAUOFW020000879">
    <property type="protein sequence ID" value="CAK9138328.1"/>
    <property type="molecule type" value="Genomic_DNA"/>
</dbReference>
<evidence type="ECO:0000256" key="1">
    <source>
        <dbReference type="SAM" id="SignalP"/>
    </source>
</evidence>
<keyword evidence="3" id="KW-1185">Reference proteome</keyword>
<reference evidence="2 3" key="1">
    <citation type="submission" date="2024-02" db="EMBL/GenBank/DDBJ databases">
        <authorList>
            <person name="Vignale AGUSTIN F."/>
            <person name="Sosa J E."/>
            <person name="Modenutti C."/>
        </authorList>
    </citation>
    <scope>NUCLEOTIDE SEQUENCE [LARGE SCALE GENOMIC DNA]</scope>
</reference>